<comment type="caution">
    <text evidence="2">The sequence shown here is derived from an EMBL/GenBank/DDBJ whole genome shotgun (WGS) entry which is preliminary data.</text>
</comment>
<dbReference type="PROSITE" id="PS51257">
    <property type="entry name" value="PROKAR_LIPOPROTEIN"/>
    <property type="match status" value="1"/>
</dbReference>
<evidence type="ECO:0000256" key="1">
    <source>
        <dbReference type="SAM" id="MobiDB-lite"/>
    </source>
</evidence>
<feature type="compositionally biased region" description="Low complexity" evidence="1">
    <location>
        <begin position="44"/>
        <end position="60"/>
    </location>
</feature>
<dbReference type="AlphaFoldDB" id="A0A916ZJ60"/>
<gene>
    <name evidence="2" type="ORF">GCM10011529_01890</name>
</gene>
<name>A0A916ZJ60_9SPHN</name>
<evidence type="ECO:0008006" key="4">
    <source>
        <dbReference type="Google" id="ProtNLM"/>
    </source>
</evidence>
<reference evidence="2" key="1">
    <citation type="journal article" date="2014" name="Int. J. Syst. Evol. Microbiol.">
        <title>Complete genome sequence of Corynebacterium casei LMG S-19264T (=DSM 44701T), isolated from a smear-ripened cheese.</title>
        <authorList>
            <consortium name="US DOE Joint Genome Institute (JGI-PGF)"/>
            <person name="Walter F."/>
            <person name="Albersmeier A."/>
            <person name="Kalinowski J."/>
            <person name="Ruckert C."/>
        </authorList>
    </citation>
    <scope>NUCLEOTIDE SEQUENCE</scope>
    <source>
        <strain evidence="2">CGMCC 1.15519</strain>
    </source>
</reference>
<sequence>MTMHRIALLAFLALTACDKDPDKRTTAAESQVSAHAVADVDAATNKSLSSPSAAGDASASTGEATRAP</sequence>
<dbReference type="EMBL" id="BMJM01000001">
    <property type="protein sequence ID" value="GGD99382.1"/>
    <property type="molecule type" value="Genomic_DNA"/>
</dbReference>
<evidence type="ECO:0000313" key="3">
    <source>
        <dbReference type="Proteomes" id="UP000635071"/>
    </source>
</evidence>
<accession>A0A916ZJ60</accession>
<evidence type="ECO:0000313" key="2">
    <source>
        <dbReference type="EMBL" id="GGD99382.1"/>
    </source>
</evidence>
<proteinExistence type="predicted"/>
<reference evidence="2" key="2">
    <citation type="submission" date="2020-09" db="EMBL/GenBank/DDBJ databases">
        <authorList>
            <person name="Sun Q."/>
            <person name="Zhou Y."/>
        </authorList>
    </citation>
    <scope>NUCLEOTIDE SEQUENCE</scope>
    <source>
        <strain evidence="2">CGMCC 1.15519</strain>
    </source>
</reference>
<protein>
    <recommendedName>
        <fullName evidence="4">Lipoprotein</fullName>
    </recommendedName>
</protein>
<keyword evidence="3" id="KW-1185">Reference proteome</keyword>
<dbReference type="RefSeq" id="WP_188761046.1">
    <property type="nucleotide sequence ID" value="NZ_BMJM01000001.1"/>
</dbReference>
<dbReference type="Proteomes" id="UP000635071">
    <property type="component" value="Unassembled WGS sequence"/>
</dbReference>
<organism evidence="2 3">
    <name type="scientific">Sandarakinorhabdus glacialis</name>
    <dbReference type="NCBI Taxonomy" id="1614636"/>
    <lineage>
        <taxon>Bacteria</taxon>
        <taxon>Pseudomonadati</taxon>
        <taxon>Pseudomonadota</taxon>
        <taxon>Alphaproteobacteria</taxon>
        <taxon>Sphingomonadales</taxon>
        <taxon>Sphingosinicellaceae</taxon>
        <taxon>Sandarakinorhabdus</taxon>
    </lineage>
</organism>
<feature type="region of interest" description="Disordered" evidence="1">
    <location>
        <begin position="44"/>
        <end position="68"/>
    </location>
</feature>